<keyword evidence="2 4" id="KW-0810">Translation regulation</keyword>
<dbReference type="RefSeq" id="WP_145228461.1">
    <property type="nucleotide sequence ID" value="NZ_CP036343.1"/>
</dbReference>
<dbReference type="AlphaFoldDB" id="A0A517VET0"/>
<dbReference type="InterPro" id="IPR036107">
    <property type="entry name" value="CsrA_sf"/>
</dbReference>
<dbReference type="Pfam" id="PF02599">
    <property type="entry name" value="CsrA"/>
    <property type="match status" value="1"/>
</dbReference>
<evidence type="ECO:0000256" key="3">
    <source>
        <dbReference type="ARBA" id="ARBA00022884"/>
    </source>
</evidence>
<keyword evidence="4" id="KW-0678">Repressor</keyword>
<dbReference type="PANTHER" id="PTHR34984:SF1">
    <property type="entry name" value="CARBON STORAGE REGULATOR"/>
    <property type="match status" value="1"/>
</dbReference>
<keyword evidence="3 4" id="KW-0694">RNA-binding</keyword>
<comment type="subcellular location">
    <subcellularLocation>
        <location evidence="4">Cytoplasm</location>
    </subcellularLocation>
</comment>
<dbReference type="EMBL" id="CP036343">
    <property type="protein sequence ID" value="QDT91518.1"/>
    <property type="molecule type" value="Genomic_DNA"/>
</dbReference>
<keyword evidence="4" id="KW-1005">Bacterial flagellum biogenesis</keyword>
<dbReference type="Proteomes" id="UP000316855">
    <property type="component" value="Chromosome"/>
</dbReference>
<evidence type="ECO:0000313" key="6">
    <source>
        <dbReference type="Proteomes" id="UP000316855"/>
    </source>
</evidence>
<keyword evidence="6" id="KW-1185">Reference proteome</keyword>
<dbReference type="GO" id="GO:0048027">
    <property type="term" value="F:mRNA 5'-UTR binding"/>
    <property type="evidence" value="ECO:0007669"/>
    <property type="project" value="UniProtKB-UniRule"/>
</dbReference>
<evidence type="ECO:0000256" key="1">
    <source>
        <dbReference type="ARBA" id="ARBA00022490"/>
    </source>
</evidence>
<dbReference type="OrthoDB" id="9809061at2"/>
<gene>
    <name evidence="4" type="primary">csrA</name>
    <name evidence="5" type="ORF">Pan161_31770</name>
</gene>
<dbReference type="GO" id="GO:0006109">
    <property type="term" value="P:regulation of carbohydrate metabolic process"/>
    <property type="evidence" value="ECO:0007669"/>
    <property type="project" value="InterPro"/>
</dbReference>
<evidence type="ECO:0000256" key="4">
    <source>
        <dbReference type="HAMAP-Rule" id="MF_00167"/>
    </source>
</evidence>
<dbReference type="PANTHER" id="PTHR34984">
    <property type="entry name" value="CARBON STORAGE REGULATOR"/>
    <property type="match status" value="1"/>
</dbReference>
<dbReference type="SUPFAM" id="SSF117130">
    <property type="entry name" value="CsrA-like"/>
    <property type="match status" value="1"/>
</dbReference>
<dbReference type="NCBIfam" id="NF002469">
    <property type="entry name" value="PRK01712.1"/>
    <property type="match status" value="1"/>
</dbReference>
<comment type="similarity">
    <text evidence="4">Belongs to the CsrA/RsmA family.</text>
</comment>
<sequence>MLILTRKTMQRIRIADDIEMVVLDIGGKKVRLGFNCPKEIPVHRSEIYDQIHRLQDETIQETLDSHNEPSVPKTVLEK</sequence>
<comment type="function">
    <text evidence="4">A translational regulator that binds mRNA to regulate translation initiation and/or mRNA stability. Usually binds in the 5'-UTR at or near the Shine-Dalgarno sequence preventing ribosome-binding, thus repressing translation. Its main target seems to be the major flagellin gene, while its function is anatagonized by FliW.</text>
</comment>
<evidence type="ECO:0000256" key="2">
    <source>
        <dbReference type="ARBA" id="ARBA00022845"/>
    </source>
</evidence>
<dbReference type="Gene3D" id="2.60.40.4380">
    <property type="entry name" value="Translational regulator CsrA"/>
    <property type="match status" value="1"/>
</dbReference>
<dbReference type="GO" id="GO:0006402">
    <property type="term" value="P:mRNA catabolic process"/>
    <property type="evidence" value="ECO:0007669"/>
    <property type="project" value="InterPro"/>
</dbReference>
<dbReference type="GO" id="GO:1902208">
    <property type="term" value="P:regulation of bacterial-type flagellum assembly"/>
    <property type="evidence" value="ECO:0007669"/>
    <property type="project" value="UniProtKB-UniRule"/>
</dbReference>
<accession>A0A517VET0</accession>
<reference evidence="5 6" key="1">
    <citation type="submission" date="2019-02" db="EMBL/GenBank/DDBJ databases">
        <title>Deep-cultivation of Planctomycetes and their phenomic and genomic characterization uncovers novel biology.</title>
        <authorList>
            <person name="Wiegand S."/>
            <person name="Jogler M."/>
            <person name="Boedeker C."/>
            <person name="Pinto D."/>
            <person name="Vollmers J."/>
            <person name="Rivas-Marin E."/>
            <person name="Kohn T."/>
            <person name="Peeters S.H."/>
            <person name="Heuer A."/>
            <person name="Rast P."/>
            <person name="Oberbeckmann S."/>
            <person name="Bunk B."/>
            <person name="Jeske O."/>
            <person name="Meyerdierks A."/>
            <person name="Storesund J.E."/>
            <person name="Kallscheuer N."/>
            <person name="Luecker S."/>
            <person name="Lage O.M."/>
            <person name="Pohl T."/>
            <person name="Merkel B.J."/>
            <person name="Hornburger P."/>
            <person name="Mueller R.-W."/>
            <person name="Bruemmer F."/>
            <person name="Labrenz M."/>
            <person name="Spormann A.M."/>
            <person name="Op den Camp H."/>
            <person name="Overmann J."/>
            <person name="Amann R."/>
            <person name="Jetten M.S.M."/>
            <person name="Mascher T."/>
            <person name="Medema M.H."/>
            <person name="Devos D.P."/>
            <person name="Kaster A.-K."/>
            <person name="Ovreas L."/>
            <person name="Rohde M."/>
            <person name="Galperin M.Y."/>
            <person name="Jogler C."/>
        </authorList>
    </citation>
    <scope>NUCLEOTIDE SEQUENCE [LARGE SCALE GENOMIC DNA]</scope>
    <source>
        <strain evidence="5 6">Pan161</strain>
    </source>
</reference>
<organism evidence="5 6">
    <name type="scientific">Gimesia algae</name>
    <dbReference type="NCBI Taxonomy" id="2527971"/>
    <lineage>
        <taxon>Bacteria</taxon>
        <taxon>Pseudomonadati</taxon>
        <taxon>Planctomycetota</taxon>
        <taxon>Planctomycetia</taxon>
        <taxon>Planctomycetales</taxon>
        <taxon>Planctomycetaceae</taxon>
        <taxon>Gimesia</taxon>
    </lineage>
</organism>
<protein>
    <recommendedName>
        <fullName evidence="4">Translational regulator CsrA</fullName>
    </recommendedName>
</protein>
<dbReference type="GO" id="GO:0044781">
    <property type="term" value="P:bacterial-type flagellum organization"/>
    <property type="evidence" value="ECO:0007669"/>
    <property type="project" value="UniProtKB-KW"/>
</dbReference>
<dbReference type="GO" id="GO:0005829">
    <property type="term" value="C:cytosol"/>
    <property type="evidence" value="ECO:0007669"/>
    <property type="project" value="TreeGrafter"/>
</dbReference>
<dbReference type="KEGG" id="gax:Pan161_31770"/>
<comment type="subunit">
    <text evidence="4">Homodimer; the beta-strands of each monomer intercalate to form a hydrophobic core, while the alpha-helices form wings that extend away from the core.</text>
</comment>
<dbReference type="GO" id="GO:0045947">
    <property type="term" value="P:negative regulation of translational initiation"/>
    <property type="evidence" value="ECO:0007669"/>
    <property type="project" value="UniProtKB-UniRule"/>
</dbReference>
<proteinExistence type="inferred from homology"/>
<dbReference type="HAMAP" id="MF_00167">
    <property type="entry name" value="CsrA"/>
    <property type="match status" value="1"/>
</dbReference>
<name>A0A517VET0_9PLAN</name>
<dbReference type="InterPro" id="IPR003751">
    <property type="entry name" value="CsrA"/>
</dbReference>
<evidence type="ECO:0000313" key="5">
    <source>
        <dbReference type="EMBL" id="QDT91518.1"/>
    </source>
</evidence>
<keyword evidence="1 4" id="KW-0963">Cytoplasm</keyword>